<keyword evidence="4" id="KW-1185">Reference proteome</keyword>
<dbReference type="InterPro" id="IPR011009">
    <property type="entry name" value="Kinase-like_dom_sf"/>
</dbReference>
<evidence type="ECO:0000256" key="1">
    <source>
        <dbReference type="SAM" id="Phobius"/>
    </source>
</evidence>
<keyword evidence="1" id="KW-1133">Transmembrane helix</keyword>
<dbReference type="PROSITE" id="PS50011">
    <property type="entry name" value="PROTEIN_KINASE_DOM"/>
    <property type="match status" value="1"/>
</dbReference>
<dbReference type="SUPFAM" id="SSF51126">
    <property type="entry name" value="Pectin lyase-like"/>
    <property type="match status" value="3"/>
</dbReference>
<dbReference type="PANTHER" id="PTHR23257">
    <property type="entry name" value="SERINE-THREONINE PROTEIN KINASE"/>
    <property type="match status" value="1"/>
</dbReference>
<evidence type="ECO:0000313" key="4">
    <source>
        <dbReference type="Proteomes" id="UP001281761"/>
    </source>
</evidence>
<protein>
    <recommendedName>
        <fullName evidence="2">Protein kinase domain-containing protein</fullName>
    </recommendedName>
</protein>
<dbReference type="InterPro" id="IPR000719">
    <property type="entry name" value="Prot_kinase_dom"/>
</dbReference>
<keyword evidence="1" id="KW-0812">Transmembrane</keyword>
<reference evidence="3 4" key="1">
    <citation type="journal article" date="2022" name="bioRxiv">
        <title>Genomics of Preaxostyla Flagellates Illuminates Evolutionary Transitions and the Path Towards Mitochondrial Loss.</title>
        <authorList>
            <person name="Novak L.V.F."/>
            <person name="Treitli S.C."/>
            <person name="Pyrih J."/>
            <person name="Halakuc P."/>
            <person name="Pipaliya S.V."/>
            <person name="Vacek V."/>
            <person name="Brzon O."/>
            <person name="Soukal P."/>
            <person name="Eme L."/>
            <person name="Dacks J.B."/>
            <person name="Karnkowska A."/>
            <person name="Elias M."/>
            <person name="Hampl V."/>
        </authorList>
    </citation>
    <scope>NUCLEOTIDE SEQUENCE [LARGE SCALE GENOMIC DNA]</scope>
    <source>
        <strain evidence="3">NAU3</strain>
        <tissue evidence="3">Gut</tissue>
    </source>
</reference>
<sequence>MIKPDPDFVAPSDVMISRTEIETDNLVLTALTENSQLSQKSVGLTTTHTIGPLQGIITQDHNLGGSFLFQNSSFAHCQTTIPAPTDSFIDAFSPFFQRALAHMKAPYSWSTTSFENQRFTFWDEYSSPNSMSDTSLYATFSTPILFTNCQFSHFSESAILLMTPVPLTVSGCSFTDCRKESGEGGAINTYAPSFFFAPTIRVKSSLFEDCYSSSGGGGIGCTIDGTHTITSSNFTSCESGYTGGGGSFSRAAVSYCRFVGNIAENGGGLYAFSASLSFCVFKDNVASSDRDWRMEQPDPSLDPVDTCIYLSLPSGKVDCLFVKEGGTSDLCTDSSPCSSLSTAVLLCEGTETEIRLGIGNVGAATLSNGGTITMCGLGSESDWTAASRTRSFSLTVEDLAANVSIENMGLVPIEGSHLVACSASNAKITIRQIKVSSVIGISSVPFVFTAGKVLIENCHFTHLTEMTSSLITTTGTCSLEIQNSAFEHITSTSPIISGETDLLIQKCIFRNLTRTEGSGAAALDSFNSDSLRIDALFTSCSSLAGIAGAVQVTLTKSSAFHSSQLVFCNNTAFGINAANDLHLSGDSLPKSNYVALYSSSATPSVIDPDGEHVPFSIDYIHVIDEDNLSGQLSSVPFVVTELGFLSLLQQRLSEYPSQFTVHLSTSSERPLCLPPLVIEKLVFELVGYTDPTIPLIAQTTSTSGPLFTVISDGEIFSSDLTFLISSDRTHPMIVVDETSKFNLHGGVLISQGQLLTQPFIQSIGTVILVYPQFSNLRFSGCSCVLIEGGTFTIDQDAETLRAHLNNVTTDGDGAFLHASSATVNIAPFVFGNCHARNGGALFLRDCPSVSMYSCIFTHCPASKDGGSIFVENHNTPGAHIAIEWCCFANCSAERGGGFFINTSASSSLSLFGGGDVDITYHSFSIPWFLGCTAQKGAGGFIDGLFDQSKYLNLQFSHSRNDECVCEGSDLYFTSDFAQSCDALEPAIRSLVESSASFSGHSLDPTGPFKHIHVENDPSLSCSLNFPELTLTEDDYEMYQECGNYFPFSCNSISSYLPLFHTRHDNDGYIPVPIYLLTFMIFFETGHVTEQWAILKHGRDIDDSQLTQTFIERGATYNVAENVFLEVGCDGTLELDALTLHWRGDHVLAQMVDPSATVIIAKCNFLFQHDIAESMIVCQSGSLMMSSTIFAHDKDPASVKVPLISSFSPSSHASNAEASTISIDISEVQFEEFSVAANTPVIELKDAQKITLSKITFSKVKLEDGSTEALRIAVRGSKLSEVIERVKGNGFPFRGGSDDALYLSTDLSQSIDDTKRDVTLLFYLSPFSGSPIIVGTRGMDGWGCGDSTFPCRSLDEADTHLNASPGTIEIFDSAVLQSELDFIQYKTKVTSQTGTMATLEVSVGGSLVNQADIAAHSLTIDSLLFSVQAGRTTPLMKSTSGSLSIESCSFSSSAPLDTKLVEITGGSMDMTKVTLTSLSFSEALITFSNFSTVSLFEVTHKNCPAATLLLFEGNGSDTQTITLKECDFHGPTTTNADEDTDLCEWTSGLIQIEKCSVDVISSTFLRLSQGAFRVVNGTLNRIEGTLDENSANDATFKSLNRNIRCTNGSVVRYSASSSDSVSSDSMWISTDGTCFVQRNNQTVSNPFFVPSLTLANCLATLKKGDENYEVVLKGTNLIPCGLSFIVRDNTTAKNDPKEFSISFPSDPSSVHNDTDIAFLVPSSNLSILTPKLGWVGLISFGSSGETDAFTFKMNSREALAQAMRKTLPWLIPLIIVVCAAIIVVIVVLVLRLRKKNKKPNGMSEMDQTDAVEAEDEKIEVMDGTQEGVHAGNQLGTEVEVRTADTERKGDSEQSSIPPTFNVIEALRCGDKLEMTVVREIDTLYNALHSDKRRNIVKRVVQRQLAMGLVKVADANLNPDILTKLSSHWVMFDKTGCVCLKTQDSIPTVLEPSPSPSPNEVITAGQAGQRWKAPEVVKMEEQKDTTSVFDAHKAAVFSLGLVLWEIETGLVPFGEIDAVNAQRQLGTGVLPKMEGVPKSMQEIIKACLNLVPDDRPSLSTVSSELISLSTVQLDEDDELLIQNGPSHNYSE</sequence>
<accession>A0ABQ9XEJ2</accession>
<dbReference type="SUPFAM" id="SSF56112">
    <property type="entry name" value="Protein kinase-like (PK-like)"/>
    <property type="match status" value="1"/>
</dbReference>
<gene>
    <name evidence="3" type="ORF">BLNAU_14189</name>
</gene>
<evidence type="ECO:0000259" key="2">
    <source>
        <dbReference type="PROSITE" id="PS50011"/>
    </source>
</evidence>
<comment type="caution">
    <text evidence="3">The sequence shown here is derived from an EMBL/GenBank/DDBJ whole genome shotgun (WGS) entry which is preliminary data.</text>
</comment>
<evidence type="ECO:0000313" key="3">
    <source>
        <dbReference type="EMBL" id="KAK2950887.1"/>
    </source>
</evidence>
<keyword evidence="1" id="KW-0472">Membrane</keyword>
<dbReference type="InterPro" id="IPR001245">
    <property type="entry name" value="Ser-Thr/Tyr_kinase_cat_dom"/>
</dbReference>
<dbReference type="Pfam" id="PF07714">
    <property type="entry name" value="PK_Tyr_Ser-Thr"/>
    <property type="match status" value="1"/>
</dbReference>
<dbReference type="InterPro" id="IPR050167">
    <property type="entry name" value="Ser_Thr_protein_kinase"/>
</dbReference>
<proteinExistence type="predicted"/>
<dbReference type="Gene3D" id="1.10.510.10">
    <property type="entry name" value="Transferase(Phosphotransferase) domain 1"/>
    <property type="match status" value="1"/>
</dbReference>
<dbReference type="Proteomes" id="UP001281761">
    <property type="component" value="Unassembled WGS sequence"/>
</dbReference>
<feature type="domain" description="Protein kinase" evidence="2">
    <location>
        <begin position="1731"/>
        <end position="2064"/>
    </location>
</feature>
<dbReference type="EMBL" id="JARBJD010000128">
    <property type="protein sequence ID" value="KAK2950887.1"/>
    <property type="molecule type" value="Genomic_DNA"/>
</dbReference>
<organism evidence="3 4">
    <name type="scientific">Blattamonas nauphoetae</name>
    <dbReference type="NCBI Taxonomy" id="2049346"/>
    <lineage>
        <taxon>Eukaryota</taxon>
        <taxon>Metamonada</taxon>
        <taxon>Preaxostyla</taxon>
        <taxon>Oxymonadida</taxon>
        <taxon>Blattamonas</taxon>
    </lineage>
</organism>
<dbReference type="InterPro" id="IPR011050">
    <property type="entry name" value="Pectin_lyase_fold/virulence"/>
</dbReference>
<name>A0ABQ9XEJ2_9EUKA</name>
<feature type="transmembrane region" description="Helical" evidence="1">
    <location>
        <begin position="1768"/>
        <end position="1789"/>
    </location>
</feature>